<dbReference type="Proteomes" id="UP000005206">
    <property type="component" value="Chromosome 10"/>
</dbReference>
<name>C7Z224_FUSV7</name>
<dbReference type="InParanoid" id="C7Z224"/>
<dbReference type="RefSeq" id="XP_003047813.1">
    <property type="nucleotide sequence ID" value="XM_003047767.1"/>
</dbReference>
<evidence type="ECO:0000313" key="2">
    <source>
        <dbReference type="Proteomes" id="UP000005206"/>
    </source>
</evidence>
<dbReference type="EMBL" id="GG698906">
    <property type="protein sequence ID" value="EEU42100.1"/>
    <property type="molecule type" value="Genomic_DNA"/>
</dbReference>
<protein>
    <submittedName>
        <fullName evidence="1">Uncharacterized protein</fullName>
    </submittedName>
</protein>
<keyword evidence="2" id="KW-1185">Reference proteome</keyword>
<dbReference type="HOGENOM" id="CLU_1825792_0_0_1"/>
<dbReference type="KEGG" id="nhe:NECHADRAFT_85999"/>
<dbReference type="VEuPathDB" id="FungiDB:NECHADRAFT_85999"/>
<dbReference type="GeneID" id="9671774"/>
<dbReference type="OrthoDB" id="5354164at2759"/>
<dbReference type="AlphaFoldDB" id="C7Z224"/>
<sequence length="141" mass="15627">MAVIHEVLLFPSSISITTTEPAEACFNRLFSCHVLFVVESMTLLAVDCLKNRTTKPSFFSNYFNQSNDQEADEIGQDLDPNMLKEVTAFSVGDSIYSLSILSSDTRTKPQTVFYDNISDTKGTSIVRTFGNMGKHGISILI</sequence>
<evidence type="ECO:0000313" key="1">
    <source>
        <dbReference type="EMBL" id="EEU42100.1"/>
    </source>
</evidence>
<proteinExistence type="predicted"/>
<gene>
    <name evidence="1" type="ORF">NECHADRAFT_85999</name>
</gene>
<reference evidence="1 2" key="1">
    <citation type="journal article" date="2009" name="PLoS Genet.">
        <title>The genome of Nectria haematococca: contribution of supernumerary chromosomes to gene expansion.</title>
        <authorList>
            <person name="Coleman J.J."/>
            <person name="Rounsley S.D."/>
            <person name="Rodriguez-Carres M."/>
            <person name="Kuo A."/>
            <person name="Wasmann C.C."/>
            <person name="Grimwood J."/>
            <person name="Schmutz J."/>
            <person name="Taga M."/>
            <person name="White G.J."/>
            <person name="Zhou S."/>
            <person name="Schwartz D.C."/>
            <person name="Freitag M."/>
            <person name="Ma L.J."/>
            <person name="Danchin E.G."/>
            <person name="Henrissat B."/>
            <person name="Coutinho P.M."/>
            <person name="Nelson D.R."/>
            <person name="Straney D."/>
            <person name="Napoli C.A."/>
            <person name="Barker B.M."/>
            <person name="Gribskov M."/>
            <person name="Rep M."/>
            <person name="Kroken S."/>
            <person name="Molnar I."/>
            <person name="Rensing C."/>
            <person name="Kennell J.C."/>
            <person name="Zamora J."/>
            <person name="Farman M.L."/>
            <person name="Selker E.U."/>
            <person name="Salamov A."/>
            <person name="Shapiro H."/>
            <person name="Pangilinan J."/>
            <person name="Lindquist E."/>
            <person name="Lamers C."/>
            <person name="Grigoriev I.V."/>
            <person name="Geiser D.M."/>
            <person name="Covert S.F."/>
            <person name="Temporini E."/>
            <person name="Vanetten H.D."/>
        </authorList>
    </citation>
    <scope>NUCLEOTIDE SEQUENCE [LARGE SCALE GENOMIC DNA]</scope>
    <source>
        <strain evidence="2">ATCC MYA-4622 / CBS 123669 / FGSC 9596 / NRRL 45880 / 77-13-4</strain>
    </source>
</reference>
<organism evidence="1 2">
    <name type="scientific">Fusarium vanettenii (strain ATCC MYA-4622 / CBS 123669 / FGSC 9596 / NRRL 45880 / 77-13-4)</name>
    <name type="common">Fusarium solani subsp. pisi</name>
    <dbReference type="NCBI Taxonomy" id="660122"/>
    <lineage>
        <taxon>Eukaryota</taxon>
        <taxon>Fungi</taxon>
        <taxon>Dikarya</taxon>
        <taxon>Ascomycota</taxon>
        <taxon>Pezizomycotina</taxon>
        <taxon>Sordariomycetes</taxon>
        <taxon>Hypocreomycetidae</taxon>
        <taxon>Hypocreales</taxon>
        <taxon>Nectriaceae</taxon>
        <taxon>Fusarium</taxon>
        <taxon>Fusarium solani species complex</taxon>
        <taxon>Fusarium vanettenii</taxon>
    </lineage>
</organism>
<accession>C7Z224</accession>